<reference evidence="2" key="1">
    <citation type="submission" date="2022-11" db="UniProtKB">
        <authorList>
            <consortium name="WormBaseParasite"/>
        </authorList>
    </citation>
    <scope>IDENTIFICATION</scope>
</reference>
<name>A0AC35FN54_9BILA</name>
<proteinExistence type="predicted"/>
<protein>
    <submittedName>
        <fullName evidence="2">Acyltransferase</fullName>
    </submittedName>
</protein>
<evidence type="ECO:0000313" key="1">
    <source>
        <dbReference type="Proteomes" id="UP000887580"/>
    </source>
</evidence>
<organism evidence="1 2">
    <name type="scientific">Panagrolaimus sp. PS1159</name>
    <dbReference type="NCBI Taxonomy" id="55785"/>
    <lineage>
        <taxon>Eukaryota</taxon>
        <taxon>Metazoa</taxon>
        <taxon>Ecdysozoa</taxon>
        <taxon>Nematoda</taxon>
        <taxon>Chromadorea</taxon>
        <taxon>Rhabditida</taxon>
        <taxon>Tylenchina</taxon>
        <taxon>Panagrolaimomorpha</taxon>
        <taxon>Panagrolaimoidea</taxon>
        <taxon>Panagrolaimidae</taxon>
        <taxon>Panagrolaimus</taxon>
    </lineage>
</organism>
<evidence type="ECO:0000313" key="2">
    <source>
        <dbReference type="WBParaSite" id="PS1159_v2.g18938.t1"/>
    </source>
</evidence>
<sequence length="676" mass="77361">MKKQKNADIQLLRAAAIIAVLGFHLRPEYVPQGYLGVDIFFAISGYLMTLILHEKPLSLLPCLRFYERRLKRLLPAYLLIVFLTLAITSFYILYTDYGFLKVDTIWSMAFVTNFQSMFKEETYFLLISEYKFLLHTWSLSVEIQYYLFAPFILIPISWSSNPLIPLVTISGLSWAFQTFIPYPTISFGLVFSRIWQFLIGSIAFYVLKEQSSKLPEKFELMKNLEEDEDVLILLRKPRLINYNLLRFFNFVAIFVICFMPKLSNNEFYESLVRLISTMLGGISIFLGAQSNSYGSFSLFAKIGTYLGDISYSVYLVHWPVIILAKYLMIFEVTPLCHILAIIFAISMAQYHLFEKPLLHQSSKLTFSVCGIIYGLLILTLCQPQSFGFVSVTHPAVAANQQIAEQCNKLEMNKDCNWDPEMLKISPKPTKSAAYFCSYNGTGKATVLFTGNSYALRQLAGVKKALKGKYKTLYFAARPACLAFETFNDGYGKYWQCDEIFNKTVQFLEKFKPDLLIISQKVSGNDDFKHLLNSTEAYINDNATIEVARYFQMFSTFTQKIFVIEPHPTCSFNPALTLAKEIAQDKNISAHNLELKDVRAQVDPGWLKIKAAMKDCPKCVPIDVRNDYVENGRFAVFDTKTKLSLFCDNNHLSPPGVERMLPTLKKSFNQALTELNL</sequence>
<dbReference type="Proteomes" id="UP000887580">
    <property type="component" value="Unplaced"/>
</dbReference>
<accession>A0AC35FN54</accession>
<dbReference type="WBParaSite" id="PS1159_v2.g18938.t1">
    <property type="protein sequence ID" value="PS1159_v2.g18938.t1"/>
    <property type="gene ID" value="PS1159_v2.g18938"/>
</dbReference>